<name>A0A366DVR6_9NOCA</name>
<dbReference type="Proteomes" id="UP000252586">
    <property type="component" value="Unassembled WGS sequence"/>
</dbReference>
<evidence type="ECO:0008006" key="3">
    <source>
        <dbReference type="Google" id="ProtNLM"/>
    </source>
</evidence>
<evidence type="ECO:0000313" key="1">
    <source>
        <dbReference type="EMBL" id="RBO94183.1"/>
    </source>
</evidence>
<dbReference type="InterPro" id="IPR009003">
    <property type="entry name" value="Peptidase_S1_PA"/>
</dbReference>
<gene>
    <name evidence="1" type="ORF">DFR74_102606</name>
</gene>
<proteinExistence type="predicted"/>
<dbReference type="SUPFAM" id="SSF50494">
    <property type="entry name" value="Trypsin-like serine proteases"/>
    <property type="match status" value="1"/>
</dbReference>
<comment type="caution">
    <text evidence="1">The sequence shown here is derived from an EMBL/GenBank/DDBJ whole genome shotgun (WGS) entry which is preliminary data.</text>
</comment>
<dbReference type="AlphaFoldDB" id="A0A366DVR6"/>
<keyword evidence="2" id="KW-1185">Reference proteome</keyword>
<dbReference type="STRING" id="1210090.GCA_001613185_00017"/>
<accession>A0A366DVR6</accession>
<protein>
    <recommendedName>
        <fullName evidence="3">Trypsin</fullName>
    </recommendedName>
</protein>
<reference evidence="1 2" key="1">
    <citation type="submission" date="2018-06" db="EMBL/GenBank/DDBJ databases">
        <title>Genomic Encyclopedia of Type Strains, Phase IV (KMG-IV): sequencing the most valuable type-strain genomes for metagenomic binning, comparative biology and taxonomic classification.</title>
        <authorList>
            <person name="Goeker M."/>
        </authorList>
    </citation>
    <scope>NUCLEOTIDE SEQUENCE [LARGE SCALE GENOMIC DNA]</scope>
    <source>
        <strain evidence="1 2">DSM 44599</strain>
    </source>
</reference>
<dbReference type="RefSeq" id="WP_113975014.1">
    <property type="nucleotide sequence ID" value="NZ_CP107943.1"/>
</dbReference>
<dbReference type="OrthoDB" id="4536940at2"/>
<evidence type="ECO:0000313" key="2">
    <source>
        <dbReference type="Proteomes" id="UP000252586"/>
    </source>
</evidence>
<sequence length="237" mass="24611">MSATRRAAFPVLLFAVPALVVTLLPVRAQAVTPDVPLGGGSGVVFGYRAVCTLTAIGHDREGRLVGLTAGHCTEVGQPVHAEHATHAGVIGTVVARQLADDWAVIEFDAARVAPRREVAGTVITGIGGPPEPGDVVCKNGRTSGHSCGVVWDRHDWWFRNQVCSQPGDSGGPVTVGDRLVGMNVGHIRVDVLGVTVFDIACQHPAVSVHDPAVATHIGRVLDAVDRTGGVGAGFRPL</sequence>
<dbReference type="CDD" id="cd21112">
    <property type="entry name" value="alphaLP-like"/>
    <property type="match status" value="1"/>
</dbReference>
<dbReference type="EMBL" id="QNRE01000002">
    <property type="protein sequence ID" value="RBO94183.1"/>
    <property type="molecule type" value="Genomic_DNA"/>
</dbReference>
<dbReference type="Gene3D" id="2.40.10.10">
    <property type="entry name" value="Trypsin-like serine proteases"/>
    <property type="match status" value="2"/>
</dbReference>
<organism evidence="1 2">
    <name type="scientific">Nocardia puris</name>
    <dbReference type="NCBI Taxonomy" id="208602"/>
    <lineage>
        <taxon>Bacteria</taxon>
        <taxon>Bacillati</taxon>
        <taxon>Actinomycetota</taxon>
        <taxon>Actinomycetes</taxon>
        <taxon>Mycobacteriales</taxon>
        <taxon>Nocardiaceae</taxon>
        <taxon>Nocardia</taxon>
    </lineage>
</organism>
<dbReference type="InterPro" id="IPR043504">
    <property type="entry name" value="Peptidase_S1_PA_chymotrypsin"/>
</dbReference>